<dbReference type="Proteomes" id="UP000631181">
    <property type="component" value="Unassembled WGS sequence"/>
</dbReference>
<comment type="caution">
    <text evidence="2">The sequence shown here is derived from an EMBL/GenBank/DDBJ whole genome shotgun (WGS) entry which is preliminary data.</text>
</comment>
<organism evidence="2 3">
    <name type="scientific">Penicillium ucsense</name>
    <dbReference type="NCBI Taxonomy" id="2839758"/>
    <lineage>
        <taxon>Eukaryota</taxon>
        <taxon>Fungi</taxon>
        <taxon>Dikarya</taxon>
        <taxon>Ascomycota</taxon>
        <taxon>Pezizomycotina</taxon>
        <taxon>Eurotiomycetes</taxon>
        <taxon>Eurotiomycetidae</taxon>
        <taxon>Eurotiales</taxon>
        <taxon>Aspergillaceae</taxon>
        <taxon>Penicillium</taxon>
    </lineage>
</organism>
<evidence type="ECO:0000313" key="3">
    <source>
        <dbReference type="Proteomes" id="UP000631181"/>
    </source>
</evidence>
<gene>
    <name evidence="2" type="ORF">PECM_008587</name>
</gene>
<keyword evidence="1" id="KW-0732">Signal</keyword>
<sequence length="317" mass="33162">MRFTSAILAAATAGSVLAQRPSNTSICDYYTTALLKENNATNQYTLLTLVVNTAVIGNYTQPNVGISVPGILNPNGTYNGTKVNLVPYFNGGLASTNDNGKAVARNFLDGGGAAPLMKNMPADDMKSNQYFLMTHLYEFFGSLLGCSQYGMKGFPEYSGDASMYKVHKYMVLDPYQMGYFIEQVALSAASFGVAESDIMAVGEALGSLFNYRCEPKKTVIKAQGPQWQSICTDQSCPLADNATCSAYEMVPQPAVANATLAMGEGRNASMSGSATPTMSGSMTGTASPSATTSFNAAAIVAPGLTGVAAALVAAFAL</sequence>
<evidence type="ECO:0000256" key="1">
    <source>
        <dbReference type="SAM" id="SignalP"/>
    </source>
</evidence>
<dbReference type="Gene3D" id="1.10.490.10">
    <property type="entry name" value="Globins"/>
    <property type="match status" value="1"/>
</dbReference>
<accession>A0A8J8WBW3</accession>
<feature type="chain" id="PRO_5035250251" evidence="1">
    <location>
        <begin position="19"/>
        <end position="317"/>
    </location>
</feature>
<evidence type="ECO:0000313" key="2">
    <source>
        <dbReference type="EMBL" id="KAF7719076.1"/>
    </source>
</evidence>
<dbReference type="GO" id="GO:0019825">
    <property type="term" value="F:oxygen binding"/>
    <property type="evidence" value="ECO:0007669"/>
    <property type="project" value="InterPro"/>
</dbReference>
<name>A0A8J8WBW3_9EURO</name>
<proteinExistence type="predicted"/>
<feature type="signal peptide" evidence="1">
    <location>
        <begin position="1"/>
        <end position="18"/>
    </location>
</feature>
<reference evidence="2" key="1">
    <citation type="journal article" date="2020" name="Front. Microbiol.">
        <title>Gene regulatory networks of Penicillium echinulatum 2HH and Penicillium oxalicum 114-2 inferred by a computational biology approach.</title>
        <authorList>
            <person name="Lenz A.R."/>
            <person name="Galan-Vasquez E."/>
            <person name="Balbinot E."/>
            <person name="De Abreu F.P."/>
            <person name="De Oliveira N.S."/>
            <person name="Da Rosa L.O."/>
            <person name="De Avila E Silva S."/>
            <person name="Camassola M."/>
            <person name="Dillon A.J.P."/>
            <person name="Perez-Rueda E."/>
        </authorList>
    </citation>
    <scope>NUCLEOTIDE SEQUENCE</scope>
    <source>
        <strain evidence="2">S1M29</strain>
    </source>
</reference>
<dbReference type="AlphaFoldDB" id="A0A8J8WBW3"/>
<keyword evidence="3" id="KW-1185">Reference proteome</keyword>
<dbReference type="EMBL" id="WIWV01000009">
    <property type="protein sequence ID" value="KAF7719076.1"/>
    <property type="molecule type" value="Genomic_DNA"/>
</dbReference>
<dbReference type="InterPro" id="IPR012292">
    <property type="entry name" value="Globin/Proto"/>
</dbReference>
<dbReference type="OrthoDB" id="2110578at2759"/>
<dbReference type="GO" id="GO:0020037">
    <property type="term" value="F:heme binding"/>
    <property type="evidence" value="ECO:0007669"/>
    <property type="project" value="InterPro"/>
</dbReference>
<protein>
    <submittedName>
        <fullName evidence="2">Uncharacterized protein</fullName>
    </submittedName>
</protein>